<protein>
    <recommendedName>
        <fullName evidence="2">Complement component 3 CUB domain-containing protein</fullName>
    </recommendedName>
</protein>
<dbReference type="InterPro" id="IPR049466">
    <property type="entry name" value="C3_CUB1"/>
</dbReference>
<dbReference type="AlphaFoldDB" id="L0B033"/>
<feature type="compositionally biased region" description="Polar residues" evidence="1">
    <location>
        <begin position="24"/>
        <end position="35"/>
    </location>
</feature>
<dbReference type="eggNOG" id="KOG1366">
    <property type="taxonomic scope" value="Eukaryota"/>
</dbReference>
<name>L0B033_THEEQ</name>
<feature type="compositionally biased region" description="Polar residues" evidence="1">
    <location>
        <begin position="1"/>
        <end position="16"/>
    </location>
</feature>
<dbReference type="Pfam" id="PF21406">
    <property type="entry name" value="C3_CUB1"/>
    <property type="match status" value="1"/>
</dbReference>
<proteinExistence type="predicted"/>
<evidence type="ECO:0000256" key="1">
    <source>
        <dbReference type="SAM" id="MobiDB-lite"/>
    </source>
</evidence>
<dbReference type="STRING" id="1537102.L0B033"/>
<evidence type="ECO:0000259" key="2">
    <source>
        <dbReference type="Pfam" id="PF21406"/>
    </source>
</evidence>
<dbReference type="Gene3D" id="2.60.120.1540">
    <property type="match status" value="1"/>
</dbReference>
<gene>
    <name evidence="3" type="ORF">BEWA_005880</name>
</gene>
<sequence length="426" mass="46964">MTNPLPTVTINIQRSTNGGGQGPDTYTSGGSNQVKLTKEESPQGSGFVKLKHTSANETSGGPFNVKEVKYGHTTILDIKPDEPIKSLSVWYYFGDKSHNQPLLIEIRDKHGTYKYHETKGSATSWTSSGGDPQNSPLIGKDLEQKLEYLNCEYHKLVTLNLTESHSQTHQHGQPYCCDKHKGTRTGKVSVTGNKVASQIPYVKHHIDNGTEVSGIKYYLNAGSDDRKNITLDGSQFPISDVDSVYVFYCQRKPVLIHVESNGDPKVNKWLKRGNNDTWTKAPELDGVPDPENIKDCKDDKNFKELAKTLRKLNCESLEKCTRTLDPAHLGQNGVQREEVPAADLSDQVPDTESETKILLQATPTSETQPSPAAPEAKKEPFVSILTTGPALAGYVSSGTLAGSAATFFAGWKLYNRYKGDPWVRQI</sequence>
<keyword evidence="4" id="KW-1185">Reference proteome</keyword>
<accession>L0B033</accession>
<dbReference type="Proteomes" id="UP000031512">
    <property type="component" value="Chromosome 3"/>
</dbReference>
<evidence type="ECO:0000313" key="4">
    <source>
        <dbReference type="Proteomes" id="UP000031512"/>
    </source>
</evidence>
<dbReference type="KEGG" id="beq:BEWA_005880"/>
<feature type="region of interest" description="Disordered" evidence="1">
    <location>
        <begin position="1"/>
        <end position="46"/>
    </location>
</feature>
<dbReference type="GeneID" id="15805591"/>
<reference evidence="3 4" key="1">
    <citation type="journal article" date="2012" name="BMC Genomics">
        <title>Comparative genomic analysis and phylogenetic position of Theileria equi.</title>
        <authorList>
            <person name="Kappmeyer L.S."/>
            <person name="Thiagarajan M."/>
            <person name="Herndon D.R."/>
            <person name="Ramsay J.D."/>
            <person name="Caler E."/>
            <person name="Djikeng A."/>
            <person name="Gillespie J.J."/>
            <person name="Lau A.O."/>
            <person name="Roalson E.H."/>
            <person name="Silva J.C."/>
            <person name="Silva M.G."/>
            <person name="Suarez C.E."/>
            <person name="Ueti M.W."/>
            <person name="Nene V.M."/>
            <person name="Mealey R.H."/>
            <person name="Knowles D.P."/>
            <person name="Brayton K.A."/>
        </authorList>
    </citation>
    <scope>NUCLEOTIDE SEQUENCE [LARGE SCALE GENOMIC DNA]</scope>
    <source>
        <strain evidence="3 4">WA</strain>
    </source>
</reference>
<evidence type="ECO:0000313" key="3">
    <source>
        <dbReference type="EMBL" id="AFZ81180.1"/>
    </source>
</evidence>
<dbReference type="VEuPathDB" id="PiroplasmaDB:BEWA_005880"/>
<feature type="domain" description="Complement component 3 CUB" evidence="2">
    <location>
        <begin position="324"/>
        <end position="356"/>
    </location>
</feature>
<feature type="region of interest" description="Disordered" evidence="1">
    <location>
        <begin position="331"/>
        <end position="353"/>
    </location>
</feature>
<organism evidence="3 4">
    <name type="scientific">Theileria equi strain WA</name>
    <dbReference type="NCBI Taxonomy" id="1537102"/>
    <lineage>
        <taxon>Eukaryota</taxon>
        <taxon>Sar</taxon>
        <taxon>Alveolata</taxon>
        <taxon>Apicomplexa</taxon>
        <taxon>Aconoidasida</taxon>
        <taxon>Piroplasmida</taxon>
        <taxon>Theileriidae</taxon>
        <taxon>Theileria</taxon>
    </lineage>
</organism>
<dbReference type="OrthoDB" id="6359008at2759"/>
<dbReference type="RefSeq" id="XP_004830846.1">
    <property type="nucleotide sequence ID" value="XM_004830789.1"/>
</dbReference>
<dbReference type="EMBL" id="CP001670">
    <property type="protein sequence ID" value="AFZ81180.1"/>
    <property type="molecule type" value="Genomic_DNA"/>
</dbReference>